<feature type="region of interest" description="Disordered" evidence="2">
    <location>
        <begin position="223"/>
        <end position="252"/>
    </location>
</feature>
<dbReference type="EMBL" id="JAKNSF020000001">
    <property type="protein sequence ID" value="KAK7743035.1"/>
    <property type="molecule type" value="Genomic_DNA"/>
</dbReference>
<sequence>MGSSGVQASHGWLDTMRALFFPCFDGKDPRSESGSGVCHIHPMDDTLLRHEVLNRQDPPEEKYYQVFYDQPAPMPPPRAQRRRASSMGKVRKESKRTAAKQIDMGWVDRNFRSGKRKAPRPLISDPFNFQHTGTGAVSFMTSAADLPRSAPAFRPLELSIYQSNDQISPLMPYFTRAATTPSPPPRALTRDTFDEDASTLAHSRSYSSQSFHIPRRPLNDVASFTTGTTSSAGDTPPRIPPRARTRPRAYTSPSVEAIVERIAGAMIEKERLEEEIESVKERQSFCLSRPGSVYGLPDTYVAAEDEEEPMPPVPLMPPSGPSFAERLSIDRPRTAPSTRSTFEINAPFPPPPPPRDQYRTQSIEESRAQHAPPSAPARPVAASAFNSHPPWRSPKIIDNSVDIGVPLAPPLPLILRPPLRKKKSFSRVSSWLFPAGVEDREQVPSPQHRRDVSLDSVTNAPRALTDREGFYQTLPPSAVFSGRRSSFGSMSDITRSQTHSVYSTDEDPFVGPGTGTATSNWSPGSTPPEHARRKDSSSTSGNMSGHAASLSLTRTGTFGSRDRPADGVALPGPRPTSVGVAF</sequence>
<feature type="region of interest" description="Disordered" evidence="2">
    <location>
        <begin position="333"/>
        <end position="389"/>
    </location>
</feature>
<accession>A0ABR1PR78</accession>
<keyword evidence="4" id="KW-1185">Reference proteome</keyword>
<organism evidence="3 4">
    <name type="scientific">Diaporthe eres</name>
    <name type="common">Phomopsis oblonga</name>
    <dbReference type="NCBI Taxonomy" id="83184"/>
    <lineage>
        <taxon>Eukaryota</taxon>
        <taxon>Fungi</taxon>
        <taxon>Dikarya</taxon>
        <taxon>Ascomycota</taxon>
        <taxon>Pezizomycotina</taxon>
        <taxon>Sordariomycetes</taxon>
        <taxon>Sordariomycetidae</taxon>
        <taxon>Diaporthales</taxon>
        <taxon>Diaporthaceae</taxon>
        <taxon>Diaporthe</taxon>
        <taxon>Diaporthe eres species complex</taxon>
    </lineage>
</organism>
<evidence type="ECO:0000313" key="4">
    <source>
        <dbReference type="Proteomes" id="UP001430848"/>
    </source>
</evidence>
<proteinExistence type="predicted"/>
<gene>
    <name evidence="3" type="ORF">SLS63_000604</name>
</gene>
<protein>
    <submittedName>
        <fullName evidence="3">Uncharacterized protein</fullName>
    </submittedName>
</protein>
<feature type="compositionally biased region" description="Low complexity" evidence="2">
    <location>
        <begin position="223"/>
        <end position="236"/>
    </location>
</feature>
<reference evidence="3 4" key="1">
    <citation type="submission" date="2024-02" db="EMBL/GenBank/DDBJ databases">
        <title>De novo assembly and annotation of 12 fungi associated with fruit tree decline syndrome in Ontario, Canada.</title>
        <authorList>
            <person name="Sulman M."/>
            <person name="Ellouze W."/>
            <person name="Ilyukhin E."/>
        </authorList>
    </citation>
    <scope>NUCLEOTIDE SEQUENCE [LARGE SCALE GENOMIC DNA]</scope>
    <source>
        <strain evidence="3 4">M169</strain>
    </source>
</reference>
<feature type="region of interest" description="Disordered" evidence="2">
    <location>
        <begin position="69"/>
        <end position="98"/>
    </location>
</feature>
<feature type="coiled-coil region" evidence="1">
    <location>
        <begin position="255"/>
        <end position="289"/>
    </location>
</feature>
<evidence type="ECO:0000256" key="2">
    <source>
        <dbReference type="SAM" id="MobiDB-lite"/>
    </source>
</evidence>
<evidence type="ECO:0000256" key="1">
    <source>
        <dbReference type="SAM" id="Coils"/>
    </source>
</evidence>
<keyword evidence="1" id="KW-0175">Coiled coil</keyword>
<feature type="compositionally biased region" description="Basic and acidic residues" evidence="2">
    <location>
        <begin position="356"/>
        <end position="368"/>
    </location>
</feature>
<feature type="compositionally biased region" description="Polar residues" evidence="2">
    <location>
        <begin position="491"/>
        <end position="503"/>
    </location>
</feature>
<feature type="compositionally biased region" description="Polar residues" evidence="2">
    <location>
        <begin position="515"/>
        <end position="524"/>
    </location>
</feature>
<name>A0ABR1PR78_DIAER</name>
<comment type="caution">
    <text evidence="3">The sequence shown here is derived from an EMBL/GenBank/DDBJ whole genome shotgun (WGS) entry which is preliminary data.</text>
</comment>
<evidence type="ECO:0000313" key="3">
    <source>
        <dbReference type="EMBL" id="KAK7743035.1"/>
    </source>
</evidence>
<feature type="region of interest" description="Disordered" evidence="2">
    <location>
        <begin position="463"/>
        <end position="582"/>
    </location>
</feature>
<feature type="compositionally biased region" description="Low complexity" evidence="2">
    <location>
        <begin position="480"/>
        <end position="489"/>
    </location>
</feature>
<dbReference type="Proteomes" id="UP001430848">
    <property type="component" value="Unassembled WGS sequence"/>
</dbReference>